<dbReference type="Proteomes" id="UP000079169">
    <property type="component" value="Unplaced"/>
</dbReference>
<dbReference type="InterPro" id="IPR011024">
    <property type="entry name" value="G_crystallin-like"/>
</dbReference>
<dbReference type="GeneID" id="113473753"/>
<reference evidence="6" key="1">
    <citation type="submission" date="2025-08" db="UniProtKB">
        <authorList>
            <consortium name="RefSeq"/>
        </authorList>
    </citation>
    <scope>IDENTIFICATION</scope>
</reference>
<evidence type="ECO:0000256" key="3">
    <source>
        <dbReference type="SAM" id="SignalP"/>
    </source>
</evidence>
<gene>
    <name evidence="6" type="primary">LOC113473753</name>
</gene>
<dbReference type="AlphaFoldDB" id="A0A3Q0JKW4"/>
<evidence type="ECO:0000256" key="2">
    <source>
        <dbReference type="ARBA" id="ARBA00022737"/>
    </source>
</evidence>
<feature type="non-terminal residue" evidence="6">
    <location>
        <position position="108"/>
    </location>
</feature>
<dbReference type="SMART" id="SM00247">
    <property type="entry name" value="XTALbg"/>
    <property type="match status" value="1"/>
</dbReference>
<dbReference type="KEGG" id="dci:113473753"/>
<dbReference type="RefSeq" id="XP_026689011.1">
    <property type="nucleotide sequence ID" value="XM_026833210.1"/>
</dbReference>
<name>A0A3Q0JKW4_DIACI</name>
<evidence type="ECO:0000313" key="5">
    <source>
        <dbReference type="Proteomes" id="UP000079169"/>
    </source>
</evidence>
<organism evidence="5 6">
    <name type="scientific">Diaphorina citri</name>
    <name type="common">Asian citrus psyllid</name>
    <dbReference type="NCBI Taxonomy" id="121845"/>
    <lineage>
        <taxon>Eukaryota</taxon>
        <taxon>Metazoa</taxon>
        <taxon>Ecdysozoa</taxon>
        <taxon>Arthropoda</taxon>
        <taxon>Hexapoda</taxon>
        <taxon>Insecta</taxon>
        <taxon>Pterygota</taxon>
        <taxon>Neoptera</taxon>
        <taxon>Paraneoptera</taxon>
        <taxon>Hemiptera</taxon>
        <taxon>Sternorrhyncha</taxon>
        <taxon>Psylloidea</taxon>
        <taxon>Psyllidae</taxon>
        <taxon>Diaphorininae</taxon>
        <taxon>Diaphorina</taxon>
    </lineage>
</organism>
<keyword evidence="5" id="KW-1185">Reference proteome</keyword>
<comment type="similarity">
    <text evidence="1">Belongs to the beta/gamma-crystallin family.</text>
</comment>
<dbReference type="InterPro" id="IPR001064">
    <property type="entry name" value="Beta/gamma_crystallin"/>
</dbReference>
<dbReference type="Gene3D" id="2.60.20.10">
    <property type="entry name" value="Crystallins"/>
    <property type="match status" value="1"/>
</dbReference>
<evidence type="ECO:0000259" key="4">
    <source>
        <dbReference type="SMART" id="SM00247"/>
    </source>
</evidence>
<keyword evidence="3" id="KW-0732">Signal</keyword>
<feature type="chain" id="PRO_5018221670" evidence="3">
    <location>
        <begin position="26"/>
        <end position="108"/>
    </location>
</feature>
<protein>
    <submittedName>
        <fullName evidence="6">Uncharacterized protein LOC113473753</fullName>
    </submittedName>
</protein>
<sequence>MGSSRLFLSIVALILLCSLFPTIYCWKVYLYRDSDYRGGHIEMEGDGCQGIPRDFNDKTSSVNTHGGCVRLYEHGGCTGRTLELFPGSGTHMNLKAHKFNDKATSVGN</sequence>
<feature type="signal peptide" evidence="3">
    <location>
        <begin position="1"/>
        <end position="25"/>
    </location>
</feature>
<accession>A0A3Q0JKW4</accession>
<keyword evidence="2" id="KW-0677">Repeat</keyword>
<dbReference type="PaxDb" id="121845-A0A3Q0JKW4"/>
<feature type="domain" description="Beta/gamma crystallin 'Greek key'" evidence="4">
    <location>
        <begin position="27"/>
        <end position="106"/>
    </location>
</feature>
<evidence type="ECO:0000256" key="1">
    <source>
        <dbReference type="ARBA" id="ARBA00009646"/>
    </source>
</evidence>
<evidence type="ECO:0000313" key="6">
    <source>
        <dbReference type="RefSeq" id="XP_026689011.1"/>
    </source>
</evidence>
<dbReference type="SUPFAM" id="SSF49695">
    <property type="entry name" value="gamma-Crystallin-like"/>
    <property type="match status" value="1"/>
</dbReference>
<proteinExistence type="inferred from homology"/>
<dbReference type="Pfam" id="PF00030">
    <property type="entry name" value="Crystall"/>
    <property type="match status" value="1"/>
</dbReference>